<keyword evidence="3" id="KW-1185">Reference proteome</keyword>
<keyword evidence="1" id="KW-0732">Signal</keyword>
<proteinExistence type="predicted"/>
<sequence>LFAILISVGWHLIWNLHVLRVITNPGYILTEETIYNHWLKNINAALRRDHILTDKIKFGPLAFKKQLVLNTWSGLLMDEDSLPEDWTCTEGVLVGMRPSNDRHGIG</sequence>
<evidence type="ECO:0000256" key="1">
    <source>
        <dbReference type="SAM" id="SignalP"/>
    </source>
</evidence>
<gene>
    <name evidence="2" type="ORF">B0H17DRAFT_917165</name>
</gene>
<name>A0AAD7GZ83_MYCRO</name>
<organism evidence="2 3">
    <name type="scientific">Mycena rosella</name>
    <name type="common">Pink bonnet</name>
    <name type="synonym">Agaricus rosellus</name>
    <dbReference type="NCBI Taxonomy" id="1033263"/>
    <lineage>
        <taxon>Eukaryota</taxon>
        <taxon>Fungi</taxon>
        <taxon>Dikarya</taxon>
        <taxon>Basidiomycota</taxon>
        <taxon>Agaricomycotina</taxon>
        <taxon>Agaricomycetes</taxon>
        <taxon>Agaricomycetidae</taxon>
        <taxon>Agaricales</taxon>
        <taxon>Marasmiineae</taxon>
        <taxon>Mycenaceae</taxon>
        <taxon>Mycena</taxon>
    </lineage>
</organism>
<dbReference type="AlphaFoldDB" id="A0AAD7GZ83"/>
<comment type="caution">
    <text evidence="2">The sequence shown here is derived from an EMBL/GenBank/DDBJ whole genome shotgun (WGS) entry which is preliminary data.</text>
</comment>
<accession>A0AAD7GZ83</accession>
<evidence type="ECO:0000313" key="2">
    <source>
        <dbReference type="EMBL" id="KAJ7708297.1"/>
    </source>
</evidence>
<feature type="signal peptide" evidence="1">
    <location>
        <begin position="1"/>
        <end position="15"/>
    </location>
</feature>
<dbReference type="EMBL" id="JARKIE010000004">
    <property type="protein sequence ID" value="KAJ7708297.1"/>
    <property type="molecule type" value="Genomic_DNA"/>
</dbReference>
<dbReference type="Proteomes" id="UP001221757">
    <property type="component" value="Unassembled WGS sequence"/>
</dbReference>
<feature type="chain" id="PRO_5042066211" evidence="1">
    <location>
        <begin position="16"/>
        <end position="106"/>
    </location>
</feature>
<reference evidence="2" key="1">
    <citation type="submission" date="2023-03" db="EMBL/GenBank/DDBJ databases">
        <title>Massive genome expansion in bonnet fungi (Mycena s.s.) driven by repeated elements and novel gene families across ecological guilds.</title>
        <authorList>
            <consortium name="Lawrence Berkeley National Laboratory"/>
            <person name="Harder C.B."/>
            <person name="Miyauchi S."/>
            <person name="Viragh M."/>
            <person name="Kuo A."/>
            <person name="Thoen E."/>
            <person name="Andreopoulos B."/>
            <person name="Lu D."/>
            <person name="Skrede I."/>
            <person name="Drula E."/>
            <person name="Henrissat B."/>
            <person name="Morin E."/>
            <person name="Kohler A."/>
            <person name="Barry K."/>
            <person name="LaButti K."/>
            <person name="Morin E."/>
            <person name="Salamov A."/>
            <person name="Lipzen A."/>
            <person name="Mereny Z."/>
            <person name="Hegedus B."/>
            <person name="Baldrian P."/>
            <person name="Stursova M."/>
            <person name="Weitz H."/>
            <person name="Taylor A."/>
            <person name="Grigoriev I.V."/>
            <person name="Nagy L.G."/>
            <person name="Martin F."/>
            <person name="Kauserud H."/>
        </authorList>
    </citation>
    <scope>NUCLEOTIDE SEQUENCE</scope>
    <source>
        <strain evidence="2">CBHHK067</strain>
    </source>
</reference>
<protein>
    <submittedName>
        <fullName evidence="2">Uncharacterized protein</fullName>
    </submittedName>
</protein>
<feature type="non-terminal residue" evidence="2">
    <location>
        <position position="1"/>
    </location>
</feature>
<evidence type="ECO:0000313" key="3">
    <source>
        <dbReference type="Proteomes" id="UP001221757"/>
    </source>
</evidence>